<evidence type="ECO:0000259" key="1">
    <source>
        <dbReference type="Pfam" id="PF05598"/>
    </source>
</evidence>
<dbReference type="InterPro" id="IPR025668">
    <property type="entry name" value="Tnp_DDE_dom"/>
</dbReference>
<evidence type="ECO:0000313" key="3">
    <source>
        <dbReference type="EMBL" id="GAC12596.1"/>
    </source>
</evidence>
<reference evidence="3 4" key="1">
    <citation type="journal article" date="2017" name="Antonie Van Leeuwenhoek">
        <title>Rhizobium rhizosphaerae sp. nov., a novel species isolated from rice rhizosphere.</title>
        <authorList>
            <person name="Zhao J.J."/>
            <person name="Zhang J."/>
            <person name="Zhang R.J."/>
            <person name="Zhang C.W."/>
            <person name="Yin H.Q."/>
            <person name="Zhang X.X."/>
        </authorList>
    </citation>
    <scope>NUCLEOTIDE SEQUENCE [LARGE SCALE GENOMIC DNA]</scope>
    <source>
        <strain evidence="3 4">S18K6</strain>
    </source>
</reference>
<dbReference type="Pfam" id="PF13751">
    <property type="entry name" value="DDE_Tnp_1_6"/>
    <property type="match status" value="1"/>
</dbReference>
<dbReference type="AlphaFoldDB" id="A0AAV3V778"/>
<feature type="domain" description="Transposase InsH N-terminal" evidence="1">
    <location>
        <begin position="19"/>
        <end position="112"/>
    </location>
</feature>
<dbReference type="EMBL" id="BAEM01000063">
    <property type="protein sequence ID" value="GAC12596.1"/>
    <property type="molecule type" value="Genomic_DNA"/>
</dbReference>
<dbReference type="RefSeq" id="WP_007992296.1">
    <property type="nucleotide sequence ID" value="NZ_BAEM01000063.1"/>
</dbReference>
<feature type="domain" description="Transposase DDE" evidence="2">
    <location>
        <begin position="344"/>
        <end position="463"/>
    </location>
</feature>
<accession>A0AAV3V778</accession>
<dbReference type="InterPro" id="IPR008490">
    <property type="entry name" value="Transposase_InsH_N"/>
</dbReference>
<dbReference type="NCBIfam" id="NF033551">
    <property type="entry name" value="transpos_IS1182"/>
    <property type="match status" value="1"/>
</dbReference>
<evidence type="ECO:0000259" key="2">
    <source>
        <dbReference type="Pfam" id="PF13751"/>
    </source>
</evidence>
<proteinExistence type="predicted"/>
<comment type="caution">
    <text evidence="3">The sequence shown here is derived from an EMBL/GenBank/DDBJ whole genome shotgun (WGS) entry which is preliminary data.</text>
</comment>
<dbReference type="PANTHER" id="PTHR33408">
    <property type="entry name" value="TRANSPOSASE"/>
    <property type="match status" value="1"/>
</dbReference>
<protein>
    <submittedName>
        <fullName evidence="3">Transposase</fullName>
    </submittedName>
</protein>
<name>A0AAV3V778_9ALTE</name>
<dbReference type="Proteomes" id="UP000006320">
    <property type="component" value="Unassembled WGS sequence"/>
</dbReference>
<dbReference type="Pfam" id="PF05598">
    <property type="entry name" value="DUF772"/>
    <property type="match status" value="1"/>
</dbReference>
<organism evidence="3 4">
    <name type="scientific">Paraglaciecola chathamensis S18K6</name>
    <dbReference type="NCBI Taxonomy" id="1127672"/>
    <lineage>
        <taxon>Bacteria</taxon>
        <taxon>Pseudomonadati</taxon>
        <taxon>Pseudomonadota</taxon>
        <taxon>Gammaproteobacteria</taxon>
        <taxon>Alteromonadales</taxon>
        <taxon>Alteromonadaceae</taxon>
        <taxon>Paraglaciecola</taxon>
    </lineage>
</organism>
<dbReference type="PANTHER" id="PTHR33408:SF2">
    <property type="entry name" value="TRANSPOSASE DDE DOMAIN-CONTAINING PROTEIN"/>
    <property type="match status" value="1"/>
</dbReference>
<gene>
    <name evidence="3" type="ORF">GCHA_4679</name>
</gene>
<dbReference type="InterPro" id="IPR047629">
    <property type="entry name" value="IS1182_transpos"/>
</dbReference>
<evidence type="ECO:0000313" key="4">
    <source>
        <dbReference type="Proteomes" id="UP000006320"/>
    </source>
</evidence>
<sequence>MSHHIKGHSRQQSTLFPEALDDFVTTENPVRVIDTFVDSLELQVLGFERVQAKATGRPCYHPATMLKLYIYGYLNRIQSSRRLEKETHRNVELMWLLERLQPDFKTIADFRKDNGQGIKNACRTFIELCREMNMFSDVMVAIDGSKFKAVNSKPNNYTPKKVRDHIARIENSIAHYLSLLAEKDKKETSDDDITLMHGKLAWMKNRLAELKEIQVAVNEHPDKQISLTDPDSRLMKTSNMTRQVCYNVQSAVDTKHHLIVSHEVTQTTDRGKLHQVARQVQEVLQTKDITFIADKGYYSREDIKAVLDTGSDVLVPKGDTSGAAKAGIFNRTEFKYNLDKDEYTCPVGNTLPHQRNSVEHGMHLKVYVNHIACRDCNIRSQCTRSKKEPRKMKRWVHENVIDSMHERLKKASHITVTRKQTVEHPFGTIKMWMGATHYLTRRIKNVSTETSLHVLAYNLKRMMRIMGTTGLMEAIRK</sequence>